<keyword evidence="2" id="KW-0539">Nucleus</keyword>
<dbReference type="Pfam" id="PF05225">
    <property type="entry name" value="HTH_psq"/>
    <property type="match status" value="1"/>
</dbReference>
<dbReference type="CDD" id="cd18315">
    <property type="entry name" value="BTB_POZ_BAB-like"/>
    <property type="match status" value="1"/>
</dbReference>
<dbReference type="InterPro" id="IPR009057">
    <property type="entry name" value="Homeodomain-like_sf"/>
</dbReference>
<feature type="region of interest" description="Disordered" evidence="3">
    <location>
        <begin position="619"/>
        <end position="648"/>
    </location>
</feature>
<feature type="region of interest" description="Disordered" evidence="3">
    <location>
        <begin position="538"/>
        <end position="575"/>
    </location>
</feature>
<dbReference type="SUPFAM" id="SSF54695">
    <property type="entry name" value="POZ domain"/>
    <property type="match status" value="1"/>
</dbReference>
<accession>A0ABM3GDS3</accession>
<proteinExistence type="predicted"/>
<dbReference type="InterPro" id="IPR051095">
    <property type="entry name" value="Dros_DevTransReg"/>
</dbReference>
<gene>
    <name evidence="6" type="primary">LOC107225189</name>
</gene>
<comment type="subcellular location">
    <subcellularLocation>
        <location evidence="1">Nucleus</location>
    </subcellularLocation>
</comment>
<evidence type="ECO:0000256" key="1">
    <source>
        <dbReference type="ARBA" id="ARBA00004123"/>
    </source>
</evidence>
<evidence type="ECO:0000313" key="6">
    <source>
        <dbReference type="RefSeq" id="XP_046598421.1"/>
    </source>
</evidence>
<feature type="compositionally biased region" description="Low complexity" evidence="3">
    <location>
        <begin position="935"/>
        <end position="955"/>
    </location>
</feature>
<dbReference type="InterPro" id="IPR007889">
    <property type="entry name" value="HTH_Psq"/>
</dbReference>
<feature type="region of interest" description="Disordered" evidence="3">
    <location>
        <begin position="908"/>
        <end position="955"/>
    </location>
</feature>
<reference evidence="6" key="1">
    <citation type="submission" date="2025-08" db="UniProtKB">
        <authorList>
            <consortium name="RefSeq"/>
        </authorList>
    </citation>
    <scope>IDENTIFICATION</scope>
    <source>
        <tissue evidence="6">Thorax and Abdomen</tissue>
    </source>
</reference>
<dbReference type="GeneID" id="107225189"/>
<evidence type="ECO:0000256" key="3">
    <source>
        <dbReference type="SAM" id="MobiDB-lite"/>
    </source>
</evidence>
<feature type="region of interest" description="Disordered" evidence="3">
    <location>
        <begin position="514"/>
        <end position="533"/>
    </location>
</feature>
<feature type="region of interest" description="Disordered" evidence="3">
    <location>
        <begin position="341"/>
        <end position="362"/>
    </location>
</feature>
<evidence type="ECO:0000313" key="5">
    <source>
        <dbReference type="Proteomes" id="UP000829291"/>
    </source>
</evidence>
<dbReference type="Gene3D" id="3.30.710.10">
    <property type="entry name" value="Potassium Channel Kv1.1, Chain A"/>
    <property type="match status" value="1"/>
</dbReference>
<protein>
    <submittedName>
        <fullName evidence="6">Uncharacterized protein LOC107225189 isoform X1</fullName>
    </submittedName>
</protein>
<dbReference type="RefSeq" id="XP_046598421.1">
    <property type="nucleotide sequence ID" value="XM_046742465.1"/>
</dbReference>
<sequence length="955" mass="105552">MITKRTARSATRCFPLPTEACTTCEPIGRANVTSAFKQQSGTPTTSLANPIRSLPKEQDIITTTTTTITISSCCCNHLNPSHSYFPVLPIRSTNCSSKGTLSEISSSASRMVRNYKKKVERQRWSKVSMQAAIQAVLNGSMGYKRAATQFHVPRTTLERHAKKTRDSPESALKKTTPPGSGNRVFNEQQEAELVQRLNKMAGQLSGLELNELRDVAFRLARRNNLAHPFGEDGKAGIEWVRGFMARLHPHLALRRPDEATSMPRAIGLNKENKLVVRQKLDGKEDGSAKSNSSNYGGDSLWLKGDLEELFEAEDIQEIDEFEDSDRFEFEHQISDWSYLDEEGDEGTVTGAEEGDETVNYGGKGGEVVPSLRMLQQRGGSASASASASNGNMFPQQYCLRWKYHHSNLQTMFSQLLERQAYCDVTLACEGQTLRAHKVVLSACSTYFDTILSEYAERDPIVIMRDVKFADIKVLVDFMYKGEINIDHTRLSSLLKTAEDLHIKGLAEVSWRSDSVQNDMSNSGHSPGAATPGVETVLREGDAEESSPPKQRRRGRPPLDDPPSAHDVFTPKVTCVTGNIGSDDTFNVTQEEMMSEGDHESWDGDMVLSENNETPLPVLSYMSKDDSAAPDDKKPSVTSNSNAPNPAIPEQFRDVVKMNDYLTTGRRQEFWEEPFTRRVMDAIKSKELEMKTAAEILGVSYGTLYGRYRDSYGCLKHPYSTGFVRTGKTQGVSYSREKSGKSQGISKMRLESLDQLEKSGNLKFQKAYEPCSSERVRDFWAEPGPAEVLAKLRRKEITLFRAAEYLNVTVQTLATYLSTLQGPDRLSLSGELAGPISAIDGGSETENDAVNDILQKINANVASVVPNISTATPIKREGGGFVDVPTPITKAATSVLENNPDITIVKTESMPRKREYSKVPNSENNNAKLMSGGGVSELSQQKLSDSLSLNSDNIKP</sequence>
<dbReference type="PANTHER" id="PTHR23110:SF102">
    <property type="entry name" value="PIPSQUEAK, ISOFORM O"/>
    <property type="match status" value="1"/>
</dbReference>
<dbReference type="Pfam" id="PF00651">
    <property type="entry name" value="BTB"/>
    <property type="match status" value="1"/>
</dbReference>
<feature type="compositionally biased region" description="Polar residues" evidence="3">
    <location>
        <begin position="514"/>
        <end position="524"/>
    </location>
</feature>
<dbReference type="InterPro" id="IPR000210">
    <property type="entry name" value="BTB/POZ_dom"/>
</dbReference>
<dbReference type="PROSITE" id="PS50097">
    <property type="entry name" value="BTB"/>
    <property type="match status" value="1"/>
</dbReference>
<evidence type="ECO:0000259" key="4">
    <source>
        <dbReference type="PROSITE" id="PS50097"/>
    </source>
</evidence>
<dbReference type="PANTHER" id="PTHR23110">
    <property type="entry name" value="BTB DOMAIN TRANSCRIPTION FACTOR"/>
    <property type="match status" value="1"/>
</dbReference>
<feature type="compositionally biased region" description="Basic and acidic residues" evidence="3">
    <location>
        <begin position="622"/>
        <end position="634"/>
    </location>
</feature>
<dbReference type="SMART" id="SM00225">
    <property type="entry name" value="BTB"/>
    <property type="match status" value="1"/>
</dbReference>
<name>A0ABM3GDS3_NEOLC</name>
<organism evidence="5 6">
    <name type="scientific">Neodiprion lecontei</name>
    <name type="common">Redheaded pine sawfly</name>
    <dbReference type="NCBI Taxonomy" id="441921"/>
    <lineage>
        <taxon>Eukaryota</taxon>
        <taxon>Metazoa</taxon>
        <taxon>Ecdysozoa</taxon>
        <taxon>Arthropoda</taxon>
        <taxon>Hexapoda</taxon>
        <taxon>Insecta</taxon>
        <taxon>Pterygota</taxon>
        <taxon>Neoptera</taxon>
        <taxon>Endopterygota</taxon>
        <taxon>Hymenoptera</taxon>
        <taxon>Tenthredinoidea</taxon>
        <taxon>Diprionidae</taxon>
        <taxon>Diprioninae</taxon>
        <taxon>Neodiprion</taxon>
    </lineage>
</organism>
<feature type="compositionally biased region" description="Polar residues" evidence="3">
    <location>
        <begin position="918"/>
        <end position="927"/>
    </location>
</feature>
<feature type="region of interest" description="Disordered" evidence="3">
    <location>
        <begin position="157"/>
        <end position="183"/>
    </location>
</feature>
<dbReference type="SUPFAM" id="SSF46689">
    <property type="entry name" value="Homeodomain-like"/>
    <property type="match status" value="1"/>
</dbReference>
<feature type="compositionally biased region" description="Basic and acidic residues" evidence="3">
    <location>
        <begin position="157"/>
        <end position="172"/>
    </location>
</feature>
<evidence type="ECO:0000256" key="2">
    <source>
        <dbReference type="ARBA" id="ARBA00023242"/>
    </source>
</evidence>
<keyword evidence="5" id="KW-1185">Reference proteome</keyword>
<feature type="domain" description="BTB" evidence="4">
    <location>
        <begin position="422"/>
        <end position="487"/>
    </location>
</feature>
<dbReference type="Proteomes" id="UP000829291">
    <property type="component" value="Chromosome 6"/>
</dbReference>
<dbReference type="InterPro" id="IPR011333">
    <property type="entry name" value="SKP1/BTB/POZ_sf"/>
</dbReference>
<dbReference type="Gene3D" id="1.10.10.60">
    <property type="entry name" value="Homeodomain-like"/>
    <property type="match status" value="1"/>
</dbReference>